<dbReference type="AlphaFoldDB" id="A0A0F9SIS7"/>
<proteinExistence type="predicted"/>
<sequence length="264" mass="31124">MRKLSHSSMSCWRRCKYKYFLKYIENYVLPSSMGQIRGSIGHSALAVWYKTGDKDEALHAANDKLFEYEMELNRGLDDVWELMKFILNRYFEWSIENDKFELIEAELKFEFKIDKHVFLGYIDGVVEIDGIIWLLEHKFLKQVSMKHVSIDPQISMYMLAMRKLEFNPRGTFFNVIRMTKGGIAKTEPVVRVKAFRNQEGLVAIERELVNQANEMTKFHRDGGEMYRNSTRDCTWDCNFYPVCLSINDSGEAKSVLKTFEKRLK</sequence>
<dbReference type="Pfam" id="PF12705">
    <property type="entry name" value="PDDEXK_1"/>
    <property type="match status" value="1"/>
</dbReference>
<dbReference type="Gene3D" id="3.90.320.10">
    <property type="match status" value="1"/>
</dbReference>
<evidence type="ECO:0000259" key="1">
    <source>
        <dbReference type="Pfam" id="PF12705"/>
    </source>
</evidence>
<reference evidence="2" key="1">
    <citation type="journal article" date="2015" name="Nature">
        <title>Complex archaea that bridge the gap between prokaryotes and eukaryotes.</title>
        <authorList>
            <person name="Spang A."/>
            <person name="Saw J.H."/>
            <person name="Jorgensen S.L."/>
            <person name="Zaremba-Niedzwiedzka K."/>
            <person name="Martijn J."/>
            <person name="Lind A.E."/>
            <person name="van Eijk R."/>
            <person name="Schleper C."/>
            <person name="Guy L."/>
            <person name="Ettema T.J."/>
        </authorList>
    </citation>
    <scope>NUCLEOTIDE SEQUENCE</scope>
</reference>
<dbReference type="InterPro" id="IPR011604">
    <property type="entry name" value="PDDEXK-like_dom_sf"/>
</dbReference>
<evidence type="ECO:0000313" key="2">
    <source>
        <dbReference type="EMBL" id="KKN66964.1"/>
    </source>
</evidence>
<accession>A0A0F9SIS7</accession>
<dbReference type="InterPro" id="IPR038726">
    <property type="entry name" value="PDDEXK_AddAB-type"/>
</dbReference>
<feature type="domain" description="PD-(D/E)XK endonuclease-like" evidence="1">
    <location>
        <begin position="4"/>
        <end position="243"/>
    </location>
</feature>
<protein>
    <recommendedName>
        <fullName evidence="1">PD-(D/E)XK endonuclease-like domain-containing protein</fullName>
    </recommendedName>
</protein>
<comment type="caution">
    <text evidence="2">The sequence shown here is derived from an EMBL/GenBank/DDBJ whole genome shotgun (WGS) entry which is preliminary data.</text>
</comment>
<dbReference type="EMBL" id="LAZR01000486">
    <property type="protein sequence ID" value="KKN66964.1"/>
    <property type="molecule type" value="Genomic_DNA"/>
</dbReference>
<organism evidence="2">
    <name type="scientific">marine sediment metagenome</name>
    <dbReference type="NCBI Taxonomy" id="412755"/>
    <lineage>
        <taxon>unclassified sequences</taxon>
        <taxon>metagenomes</taxon>
        <taxon>ecological metagenomes</taxon>
    </lineage>
</organism>
<gene>
    <name evidence="2" type="ORF">LCGC14_0466440</name>
</gene>
<name>A0A0F9SIS7_9ZZZZ</name>